<dbReference type="AlphaFoldDB" id="A0A451BNN0"/>
<reference evidence="1" key="1">
    <citation type="submission" date="2019-02" db="EMBL/GenBank/DDBJ databases">
        <authorList>
            <person name="Gruber-Vodicka R. H."/>
            <person name="Seah K. B. B."/>
        </authorList>
    </citation>
    <scope>NUCLEOTIDE SEQUENCE</scope>
    <source>
        <strain evidence="1">BECK_S127</strain>
    </source>
</reference>
<name>A0A451BNN0_9GAMM</name>
<dbReference type="EMBL" id="CAADHB010000071">
    <property type="protein sequence ID" value="VFK79868.1"/>
    <property type="molecule type" value="Genomic_DNA"/>
</dbReference>
<protein>
    <submittedName>
        <fullName evidence="1">Uncharacterized protein</fullName>
    </submittedName>
</protein>
<evidence type="ECO:0000313" key="1">
    <source>
        <dbReference type="EMBL" id="VFK79868.1"/>
    </source>
</evidence>
<organism evidence="1">
    <name type="scientific">Candidatus Kentrum sp. SD</name>
    <dbReference type="NCBI Taxonomy" id="2126332"/>
    <lineage>
        <taxon>Bacteria</taxon>
        <taxon>Pseudomonadati</taxon>
        <taxon>Pseudomonadota</taxon>
        <taxon>Gammaproteobacteria</taxon>
        <taxon>Candidatus Kentrum</taxon>
    </lineage>
</organism>
<accession>A0A451BNN0</accession>
<proteinExistence type="predicted"/>
<sequence>MKSAMFDEEYLDSLTKEPILALWELANRVLKKWNYLLDGMGEEEDEDEDFDFFLEAFAIIQVQANNIDGLWLDIPSLEGKRGEICQTIIDFCESAKDQVSGRIPQLKAAQFRNKYQARFGNIFAYEFSEGDLKKIQTLINELRDAITASDLFEENHRQRLLARLEKIQSELHKKMADLDRFWGLVGDAGVVLGKFGENAKPFVDRIREITNIV</sequence>
<gene>
    <name evidence="1" type="ORF">BECKSD772D_GA0070982_10714</name>
</gene>